<dbReference type="EMBL" id="KZ819356">
    <property type="protein sequence ID" value="PWN45296.1"/>
    <property type="molecule type" value="Genomic_DNA"/>
</dbReference>
<dbReference type="SMART" id="SM00146">
    <property type="entry name" value="PI3Kc"/>
    <property type="match status" value="1"/>
</dbReference>
<feature type="region of interest" description="Disordered" evidence="6">
    <location>
        <begin position="205"/>
        <end position="302"/>
    </location>
</feature>
<feature type="compositionally biased region" description="Low complexity" evidence="6">
    <location>
        <begin position="801"/>
        <end position="814"/>
    </location>
</feature>
<dbReference type="InterPro" id="IPR001263">
    <property type="entry name" value="PI3K_accessory_dom"/>
</dbReference>
<dbReference type="InterPro" id="IPR018936">
    <property type="entry name" value="PI3/4_kinase_CS"/>
</dbReference>
<feature type="region of interest" description="Disordered" evidence="6">
    <location>
        <begin position="341"/>
        <end position="388"/>
    </location>
</feature>
<dbReference type="SUPFAM" id="SSF48371">
    <property type="entry name" value="ARM repeat"/>
    <property type="match status" value="1"/>
</dbReference>
<dbReference type="GO" id="GO:0004430">
    <property type="term" value="F:1-phosphatidylinositol 4-kinase activity"/>
    <property type="evidence" value="ECO:0007669"/>
    <property type="project" value="UniProtKB-EC"/>
</dbReference>
<feature type="compositionally biased region" description="Low complexity" evidence="6">
    <location>
        <begin position="777"/>
        <end position="786"/>
    </location>
</feature>
<dbReference type="InterPro" id="IPR011009">
    <property type="entry name" value="Kinase-like_dom_sf"/>
</dbReference>
<evidence type="ECO:0000256" key="3">
    <source>
        <dbReference type="ARBA" id="ARBA00012169"/>
    </source>
</evidence>
<dbReference type="InterPro" id="IPR000403">
    <property type="entry name" value="PI3/4_kinase_cat_dom"/>
</dbReference>
<feature type="compositionally biased region" description="Basic and acidic residues" evidence="6">
    <location>
        <begin position="697"/>
        <end position="708"/>
    </location>
</feature>
<dbReference type="SUPFAM" id="SSF56112">
    <property type="entry name" value="Protein kinase-like (PK-like)"/>
    <property type="match status" value="1"/>
</dbReference>
<evidence type="ECO:0000256" key="6">
    <source>
        <dbReference type="SAM" id="MobiDB-lite"/>
    </source>
</evidence>
<evidence type="ECO:0000313" key="9">
    <source>
        <dbReference type="EMBL" id="PWN45296.1"/>
    </source>
</evidence>
<feature type="domain" description="PI3K/PI4K catalytic" evidence="7">
    <location>
        <begin position="905"/>
        <end position="1192"/>
    </location>
</feature>
<evidence type="ECO:0000313" key="10">
    <source>
        <dbReference type="Proteomes" id="UP000245783"/>
    </source>
</evidence>
<dbReference type="CDD" id="cd05168">
    <property type="entry name" value="PI4Kc_III_beta"/>
    <property type="match status" value="1"/>
</dbReference>
<evidence type="ECO:0000256" key="5">
    <source>
        <dbReference type="ARBA" id="ARBA00022777"/>
    </source>
</evidence>
<protein>
    <recommendedName>
        <fullName evidence="3">1-phosphatidylinositol 4-kinase</fullName>
        <ecNumber evidence="3">2.7.1.67</ecNumber>
    </recommendedName>
</protein>
<dbReference type="GO" id="GO:0016020">
    <property type="term" value="C:membrane"/>
    <property type="evidence" value="ECO:0007669"/>
    <property type="project" value="TreeGrafter"/>
</dbReference>
<feature type="domain" description="PIK helical" evidence="8">
    <location>
        <begin position="1"/>
        <end position="115"/>
    </location>
</feature>
<dbReference type="InterPro" id="IPR057754">
    <property type="entry name" value="PI4-kinase_beta/PIK1_cat"/>
</dbReference>
<dbReference type="RefSeq" id="XP_025372456.1">
    <property type="nucleotide sequence ID" value="XM_025513043.1"/>
</dbReference>
<dbReference type="AlphaFoldDB" id="A0A316W5R2"/>
<dbReference type="EC" id="2.7.1.67" evidence="3"/>
<dbReference type="Gene3D" id="1.25.40.70">
    <property type="entry name" value="Phosphatidylinositol 3-kinase, accessory domain (PIK)"/>
    <property type="match status" value="1"/>
</dbReference>
<dbReference type="InParanoid" id="A0A316W5R2"/>
<dbReference type="PANTHER" id="PTHR10048">
    <property type="entry name" value="PHOSPHATIDYLINOSITOL KINASE"/>
    <property type="match status" value="1"/>
</dbReference>
<evidence type="ECO:0000259" key="7">
    <source>
        <dbReference type="PROSITE" id="PS50290"/>
    </source>
</evidence>
<feature type="region of interest" description="Disordered" evidence="6">
    <location>
        <begin position="574"/>
        <end position="649"/>
    </location>
</feature>
<dbReference type="PROSITE" id="PS51545">
    <property type="entry name" value="PIK_HELICAL"/>
    <property type="match status" value="1"/>
</dbReference>
<feature type="compositionally biased region" description="Polar residues" evidence="6">
    <location>
        <begin position="709"/>
        <end position="721"/>
    </location>
</feature>
<dbReference type="Pfam" id="PF00454">
    <property type="entry name" value="PI3_PI4_kinase"/>
    <property type="match status" value="1"/>
</dbReference>
<organism evidence="9 10">
    <name type="scientific">Ceraceosorus guamensis</name>
    <dbReference type="NCBI Taxonomy" id="1522189"/>
    <lineage>
        <taxon>Eukaryota</taxon>
        <taxon>Fungi</taxon>
        <taxon>Dikarya</taxon>
        <taxon>Basidiomycota</taxon>
        <taxon>Ustilaginomycotina</taxon>
        <taxon>Exobasidiomycetes</taxon>
        <taxon>Ceraceosorales</taxon>
        <taxon>Ceraceosoraceae</taxon>
        <taxon>Ceraceosorus</taxon>
    </lineage>
</organism>
<dbReference type="InterPro" id="IPR042236">
    <property type="entry name" value="PI3K_accessory_sf"/>
</dbReference>
<dbReference type="FunFam" id="1.25.40.70:FF:000015">
    <property type="entry name" value="Related to PIK1-phosphatidylinositol 4-kinase"/>
    <property type="match status" value="1"/>
</dbReference>
<accession>A0A316W5R2</accession>
<keyword evidence="5" id="KW-0418">Kinase</keyword>
<feature type="region of interest" description="Disordered" evidence="6">
    <location>
        <begin position="691"/>
        <end position="721"/>
    </location>
</feature>
<dbReference type="OrthoDB" id="10264149at2759"/>
<dbReference type="PANTHER" id="PTHR10048:SF22">
    <property type="entry name" value="PHOSPHATIDYLINOSITOL 4-KINASE BETA"/>
    <property type="match status" value="1"/>
</dbReference>
<dbReference type="GO" id="GO:0046854">
    <property type="term" value="P:phosphatidylinositol phosphate biosynthetic process"/>
    <property type="evidence" value="ECO:0007669"/>
    <property type="project" value="InterPro"/>
</dbReference>
<dbReference type="Gene3D" id="3.30.1010.10">
    <property type="entry name" value="Phosphatidylinositol 3-kinase Catalytic Subunit, Chain A, domain 4"/>
    <property type="match status" value="1"/>
</dbReference>
<dbReference type="PROSITE" id="PS00915">
    <property type="entry name" value="PI3_4_KINASE_1"/>
    <property type="match status" value="1"/>
</dbReference>
<evidence type="ECO:0000256" key="1">
    <source>
        <dbReference type="ARBA" id="ARBA00001686"/>
    </source>
</evidence>
<proteinExistence type="inferred from homology"/>
<evidence type="ECO:0000256" key="4">
    <source>
        <dbReference type="ARBA" id="ARBA00022679"/>
    </source>
</evidence>
<sequence length="1207" mass="130541">MSLLLRLFESAYFTPQLAVSYLDTYAENVGITYYLVDWLRKKGGDSVDFYWPQICYLLITRPSESRALECFVLQRCDESVHVALLTLWHFQAALSDLSATPQSPSFAVCQRIFNACQRILFDDPLSSASLVVTSSSSSSAVGSGRRRRMIVAAGKRVVAKVLPSNPKASAVGIGAVLASVPGMPELAHVAGTIAIEQGRRRPLGLDRAGLEGDAGPQCDSSDEAEFSDVEEAEESQPGENSAPTSATSTSKTVAASGQPTADTAVSGRQPVGPARTATAPPASSASSGGILKTPINGKASSSNPFATFASRFDAGFNEFRGKAAAAVGDALGQTLGVEFVPGPTPAARAPKPPPAWHPQRRPRPSLQRQASRFRSVPNLAPEAGDGSMSPFASTAALPSVEDNPQSADTILTQYDEEARRRLLRSNYCREQTQFLLTLQDISARLLLIPKPARVSALRAELTQLNHRLPSEVCFPLWCRADVQDGRLTSAASIAAETGAAVVAPDHAPGDRHHRVVRINPSEAVVLNSADRAPFLLHVEILHDDLDFDPQRRQNRESLKKLVLQEDARRRKFALSRSFSHADSSKETIGSRRDTTEGTANSSSQPTTPSAGPPGTPHVEPRTLAPDAAITRGKTPPPPTRVRTPMPEDDGEEIDLTEQAYGSDLAAFGEVRDPESEEEEDLTTMNRVHDTAAWTSTPDKEHSGKESSTKHATSGSSGNNRAFSLDEYSERMKTAAVMLAQLNRSTNAAAQPIVVHNPHVSATAQGGWSSWLIGTSWASSNSSGSPSEAGQGSAGIKAPVNGSTAPAAPRASTAGSVTEGLQQALSIGTASTGTSNAAATSAKVMHTDTEAIRRRIMQEMMALEEERMERMKVAPRNMGRTGRGKRGGAGRADEDEATVMRAVNKDDPSAAIFRESWAAKRSRIRASSPYGHLDSWDVFSVIVKTGADLRQEQLAVQLIAEFGRIWKETGSRCWVRYFRILVTSENSGLMETVTDAVSVHSIRKEAYTRRVNEGKLGNYSLYDHFVETFGDPSSSKFGKARERFMESLAAYSIISYLLQIKDRHNGNILIDGEGHVIHIDFGFMLGISPGGVGFEAAPFKLSQDYIDIIGGLDSPKFVEFKALFQAGFRDVRKHAERIIMMVQLMQRGSKLPCFSLGELTASNLRDRFQLALSSSQCDAFAERLVESSANSVFTRLYDTYQYHSQGVL</sequence>
<dbReference type="FunCoup" id="A0A316W5R2">
    <property type="interactions" value="593"/>
</dbReference>
<name>A0A316W5R2_9BASI</name>
<dbReference type="STRING" id="1522189.A0A316W5R2"/>
<dbReference type="InterPro" id="IPR049160">
    <property type="entry name" value="PI4KB-PIK1_PIK"/>
</dbReference>
<feature type="region of interest" description="Disordered" evidence="6">
    <location>
        <begin position="876"/>
        <end position="896"/>
    </location>
</feature>
<feature type="region of interest" description="Disordered" evidence="6">
    <location>
        <begin position="777"/>
        <end position="818"/>
    </location>
</feature>
<keyword evidence="4" id="KW-0808">Transferase</keyword>
<evidence type="ECO:0000256" key="2">
    <source>
        <dbReference type="ARBA" id="ARBA00006209"/>
    </source>
</evidence>
<dbReference type="GeneID" id="37034913"/>
<dbReference type="PROSITE" id="PS00916">
    <property type="entry name" value="PI3_4_KINASE_2"/>
    <property type="match status" value="1"/>
</dbReference>
<reference evidence="9 10" key="1">
    <citation type="journal article" date="2018" name="Mol. Biol. Evol.">
        <title>Broad Genomic Sampling Reveals a Smut Pathogenic Ancestry of the Fungal Clade Ustilaginomycotina.</title>
        <authorList>
            <person name="Kijpornyongpan T."/>
            <person name="Mondo S.J."/>
            <person name="Barry K."/>
            <person name="Sandor L."/>
            <person name="Lee J."/>
            <person name="Lipzen A."/>
            <person name="Pangilinan J."/>
            <person name="LaButti K."/>
            <person name="Hainaut M."/>
            <person name="Henrissat B."/>
            <person name="Grigoriev I.V."/>
            <person name="Spatafora J.W."/>
            <person name="Aime M.C."/>
        </authorList>
    </citation>
    <scope>NUCLEOTIDE SEQUENCE [LARGE SCALE GENOMIC DNA]</scope>
    <source>
        <strain evidence="9 10">MCA 4658</strain>
    </source>
</reference>
<dbReference type="Gene3D" id="1.10.1070.11">
    <property type="entry name" value="Phosphatidylinositol 3-/4-kinase, catalytic domain"/>
    <property type="match status" value="1"/>
</dbReference>
<comment type="similarity">
    <text evidence="2">Belongs to the PI3/PI4-kinase family. Type III PI4K subfamily.</text>
</comment>
<dbReference type="Proteomes" id="UP000245783">
    <property type="component" value="Unassembled WGS sequence"/>
</dbReference>
<dbReference type="GO" id="GO:0005737">
    <property type="term" value="C:cytoplasm"/>
    <property type="evidence" value="ECO:0007669"/>
    <property type="project" value="TreeGrafter"/>
</dbReference>
<feature type="compositionally biased region" description="Low complexity" evidence="6">
    <location>
        <begin position="276"/>
        <end position="287"/>
    </location>
</feature>
<dbReference type="InterPro" id="IPR016024">
    <property type="entry name" value="ARM-type_fold"/>
</dbReference>
<gene>
    <name evidence="9" type="ORF">IE81DRAFT_320480</name>
</gene>
<evidence type="ECO:0000259" key="8">
    <source>
        <dbReference type="PROSITE" id="PS51545"/>
    </source>
</evidence>
<feature type="compositionally biased region" description="Low complexity" evidence="6">
    <location>
        <begin position="241"/>
        <end position="256"/>
    </location>
</feature>
<dbReference type="FunFam" id="1.10.1070.11:FF:000016">
    <property type="entry name" value="PIK1p Phosphatidylinositol 4-kinase"/>
    <property type="match status" value="1"/>
</dbReference>
<feature type="compositionally biased region" description="Basic and acidic residues" evidence="6">
    <location>
        <begin position="582"/>
        <end position="595"/>
    </location>
</feature>
<keyword evidence="10" id="KW-1185">Reference proteome</keyword>
<dbReference type="GO" id="GO:0048015">
    <property type="term" value="P:phosphatidylinositol-mediated signaling"/>
    <property type="evidence" value="ECO:0007669"/>
    <property type="project" value="TreeGrafter"/>
</dbReference>
<dbReference type="InterPro" id="IPR036940">
    <property type="entry name" value="PI3/4_kinase_cat_sf"/>
</dbReference>
<dbReference type="Pfam" id="PF21245">
    <property type="entry name" value="PI4KB-PIK1_PIK"/>
    <property type="match status" value="1"/>
</dbReference>
<dbReference type="PROSITE" id="PS50290">
    <property type="entry name" value="PI3_4_KINASE_3"/>
    <property type="match status" value="1"/>
</dbReference>
<dbReference type="InterPro" id="IPR015433">
    <property type="entry name" value="PI3/4_kinase"/>
</dbReference>
<comment type="catalytic activity">
    <reaction evidence="1">
        <text>a 1,2-diacyl-sn-glycero-3-phospho-(1D-myo-inositol) + ATP = a 1,2-diacyl-sn-glycero-3-phospho-(1D-myo-inositol 4-phosphate) + ADP + H(+)</text>
        <dbReference type="Rhea" id="RHEA:19877"/>
        <dbReference type="ChEBI" id="CHEBI:15378"/>
        <dbReference type="ChEBI" id="CHEBI:30616"/>
        <dbReference type="ChEBI" id="CHEBI:57880"/>
        <dbReference type="ChEBI" id="CHEBI:58178"/>
        <dbReference type="ChEBI" id="CHEBI:456216"/>
        <dbReference type="EC" id="2.7.1.67"/>
    </reaction>
</comment>
<feature type="compositionally biased region" description="Acidic residues" evidence="6">
    <location>
        <begin position="220"/>
        <end position="236"/>
    </location>
</feature>